<feature type="coiled-coil region" evidence="1">
    <location>
        <begin position="75"/>
        <end position="116"/>
    </location>
</feature>
<evidence type="ECO:0000313" key="3">
    <source>
        <dbReference type="Proteomes" id="UP000195569"/>
    </source>
</evidence>
<name>A0A1N7SSG8_9BURK</name>
<gene>
    <name evidence="2" type="ORF">BN2476_780003</name>
</gene>
<accession>A0A1N7SSG8</accession>
<proteinExistence type="predicted"/>
<dbReference type="Proteomes" id="UP000195569">
    <property type="component" value="Unassembled WGS sequence"/>
</dbReference>
<dbReference type="InterPro" id="IPR009057">
    <property type="entry name" value="Homeodomain-like_sf"/>
</dbReference>
<keyword evidence="1" id="KW-0175">Coiled coil</keyword>
<keyword evidence="3" id="KW-1185">Reference proteome</keyword>
<protein>
    <submittedName>
        <fullName evidence="2">TetR family transcriptional regulator-like protein</fullName>
    </submittedName>
</protein>
<comment type="caution">
    <text evidence="2">The sequence shown here is derived from an EMBL/GenBank/DDBJ whole genome shotgun (WGS) entry which is preliminary data.</text>
</comment>
<reference evidence="2" key="1">
    <citation type="submission" date="2016-12" db="EMBL/GenBank/DDBJ databases">
        <authorList>
            <person name="Moulin L."/>
        </authorList>
    </citation>
    <scope>NUCLEOTIDE SEQUENCE [LARGE SCALE GENOMIC DNA]</scope>
    <source>
        <strain evidence="2">STM 7183</strain>
    </source>
</reference>
<organism evidence="2 3">
    <name type="scientific">Paraburkholderia piptadeniae</name>
    <dbReference type="NCBI Taxonomy" id="1701573"/>
    <lineage>
        <taxon>Bacteria</taxon>
        <taxon>Pseudomonadati</taxon>
        <taxon>Pseudomonadota</taxon>
        <taxon>Betaproteobacteria</taxon>
        <taxon>Burkholderiales</taxon>
        <taxon>Burkholderiaceae</taxon>
        <taxon>Paraburkholderia</taxon>
    </lineage>
</organism>
<evidence type="ECO:0000256" key="1">
    <source>
        <dbReference type="SAM" id="Coils"/>
    </source>
</evidence>
<dbReference type="Gene3D" id="1.10.357.10">
    <property type="entry name" value="Tetracycline Repressor, domain 2"/>
    <property type="match status" value="1"/>
</dbReference>
<sequence>MNRDTYTRRSRPRNRAATQQQLYLAISRVKQKGLGLSITAVAAEAGVSASLIHNTYPDIAEEIRARIGRAMREQRDAKAAELDKARADLRELRNQLRVAKDDLARLASVNETLSDEIACLRGQISGRVRVLPRRDNA</sequence>
<evidence type="ECO:0000313" key="2">
    <source>
        <dbReference type="EMBL" id="SIT50333.1"/>
    </source>
</evidence>
<dbReference type="AlphaFoldDB" id="A0A1N7SSG8"/>
<dbReference type="SUPFAM" id="SSF46689">
    <property type="entry name" value="Homeodomain-like"/>
    <property type="match status" value="1"/>
</dbReference>
<dbReference type="RefSeq" id="WP_173819708.1">
    <property type="nucleotide sequence ID" value="NZ_CYGY02000078.1"/>
</dbReference>
<dbReference type="EMBL" id="CYGY02000078">
    <property type="protein sequence ID" value="SIT50333.1"/>
    <property type="molecule type" value="Genomic_DNA"/>
</dbReference>